<dbReference type="AlphaFoldDB" id="A0ABC9WXJ1"/>
<evidence type="ECO:0000313" key="2">
    <source>
        <dbReference type="EMBL" id="GAB0189519.1"/>
    </source>
</evidence>
<evidence type="ECO:0000256" key="1">
    <source>
        <dbReference type="SAM" id="MobiDB-lite"/>
    </source>
</evidence>
<dbReference type="Proteomes" id="UP001623348">
    <property type="component" value="Unassembled WGS sequence"/>
</dbReference>
<keyword evidence="3" id="KW-1185">Reference proteome</keyword>
<gene>
    <name evidence="2" type="ORF">GRJ2_001417200</name>
</gene>
<comment type="caution">
    <text evidence="2">The sequence shown here is derived from an EMBL/GenBank/DDBJ whole genome shotgun (WGS) entry which is preliminary data.</text>
</comment>
<dbReference type="EMBL" id="BAAFJT010000005">
    <property type="protein sequence ID" value="GAB0189519.1"/>
    <property type="molecule type" value="Genomic_DNA"/>
</dbReference>
<protein>
    <submittedName>
        <fullName evidence="2">Uncharacterized protein</fullName>
    </submittedName>
</protein>
<reference evidence="2 3" key="1">
    <citation type="submission" date="2024-06" db="EMBL/GenBank/DDBJ databases">
        <title>The draft genome of Grus japonensis, version 3.</title>
        <authorList>
            <person name="Nabeshima K."/>
            <person name="Suzuki S."/>
            <person name="Onuma M."/>
        </authorList>
    </citation>
    <scope>NUCLEOTIDE SEQUENCE [LARGE SCALE GENOMIC DNA]</scope>
    <source>
        <strain evidence="2 3">451A</strain>
    </source>
</reference>
<sequence length="124" mass="13431">MDPGTSGTDSSATVVIFKERGLLLGEPKLEGWGSACLQNLAIRSRQDPPQRLNPASPGPETRQKTVTFRGPGSGFLPATEEPGHALFPPASSLWWLGYFSHDSLRLDLAVPCLCQSNPNFLLQQ</sequence>
<evidence type="ECO:0000313" key="3">
    <source>
        <dbReference type="Proteomes" id="UP001623348"/>
    </source>
</evidence>
<proteinExistence type="predicted"/>
<name>A0ABC9WXJ1_GRUJA</name>
<organism evidence="2 3">
    <name type="scientific">Grus japonensis</name>
    <name type="common">Japanese crane</name>
    <name type="synonym">Red-crowned crane</name>
    <dbReference type="NCBI Taxonomy" id="30415"/>
    <lineage>
        <taxon>Eukaryota</taxon>
        <taxon>Metazoa</taxon>
        <taxon>Chordata</taxon>
        <taxon>Craniata</taxon>
        <taxon>Vertebrata</taxon>
        <taxon>Euteleostomi</taxon>
        <taxon>Archelosauria</taxon>
        <taxon>Archosauria</taxon>
        <taxon>Dinosauria</taxon>
        <taxon>Saurischia</taxon>
        <taxon>Theropoda</taxon>
        <taxon>Coelurosauria</taxon>
        <taxon>Aves</taxon>
        <taxon>Neognathae</taxon>
        <taxon>Neoaves</taxon>
        <taxon>Gruiformes</taxon>
        <taxon>Gruidae</taxon>
        <taxon>Grus</taxon>
    </lineage>
</organism>
<feature type="region of interest" description="Disordered" evidence="1">
    <location>
        <begin position="43"/>
        <end position="64"/>
    </location>
</feature>
<accession>A0ABC9WXJ1</accession>